<proteinExistence type="predicted"/>
<evidence type="ECO:0000313" key="3">
    <source>
        <dbReference type="EMBL" id="KAL1844778.1"/>
    </source>
</evidence>
<dbReference type="Proteomes" id="UP001586593">
    <property type="component" value="Unassembled WGS sequence"/>
</dbReference>
<reference evidence="3 4" key="1">
    <citation type="journal article" date="2024" name="Commun. Biol.">
        <title>Comparative genomic analysis of thermophilic fungi reveals convergent evolutionary adaptations and gene losses.</title>
        <authorList>
            <person name="Steindorff A.S."/>
            <person name="Aguilar-Pontes M.V."/>
            <person name="Robinson A.J."/>
            <person name="Andreopoulos B."/>
            <person name="LaButti K."/>
            <person name="Kuo A."/>
            <person name="Mondo S."/>
            <person name="Riley R."/>
            <person name="Otillar R."/>
            <person name="Haridas S."/>
            <person name="Lipzen A."/>
            <person name="Grimwood J."/>
            <person name="Schmutz J."/>
            <person name="Clum A."/>
            <person name="Reid I.D."/>
            <person name="Moisan M.C."/>
            <person name="Butler G."/>
            <person name="Nguyen T.T.M."/>
            <person name="Dewar K."/>
            <person name="Conant G."/>
            <person name="Drula E."/>
            <person name="Henrissat B."/>
            <person name="Hansel C."/>
            <person name="Singer S."/>
            <person name="Hutchinson M.I."/>
            <person name="de Vries R.P."/>
            <person name="Natvig D.O."/>
            <person name="Powell A.J."/>
            <person name="Tsang A."/>
            <person name="Grigoriev I.V."/>
        </authorList>
    </citation>
    <scope>NUCLEOTIDE SEQUENCE [LARGE SCALE GENOMIC DNA]</scope>
    <source>
        <strain evidence="3 4">ATCC 24622</strain>
    </source>
</reference>
<organism evidence="3 4">
    <name type="scientific">Phialemonium thermophilum</name>
    <dbReference type="NCBI Taxonomy" id="223376"/>
    <lineage>
        <taxon>Eukaryota</taxon>
        <taxon>Fungi</taxon>
        <taxon>Dikarya</taxon>
        <taxon>Ascomycota</taxon>
        <taxon>Pezizomycotina</taxon>
        <taxon>Sordariomycetes</taxon>
        <taxon>Sordariomycetidae</taxon>
        <taxon>Cephalothecales</taxon>
        <taxon>Cephalothecaceae</taxon>
        <taxon>Phialemonium</taxon>
    </lineage>
</organism>
<sequence>MAALGREFTLGSSSQVLLPESLLVDDARPPPVVLDSDDEGSGMEELEVDHVSSRCPLAVQRESTELDPWMPTQAGKTGRLRHMAKATMRLSKLQRQALAGSFSSLAQDTASIRGKHGFSACRPPSGGETCGEKRGRKGRPCHNGHPEASLGIAWIRMGRVPGRDGDTRRRGPFLVITAWALRAMWCVTAFLYGMHRGERPRTRGRSTLRCGPALTEHGCPV</sequence>
<keyword evidence="2" id="KW-0472">Membrane</keyword>
<feature type="transmembrane region" description="Helical" evidence="2">
    <location>
        <begin position="173"/>
        <end position="193"/>
    </location>
</feature>
<keyword evidence="2" id="KW-0812">Transmembrane</keyword>
<protein>
    <submittedName>
        <fullName evidence="3">Uncharacterized protein</fullName>
    </submittedName>
</protein>
<dbReference type="EMBL" id="JAZHXJ010001468">
    <property type="protein sequence ID" value="KAL1844778.1"/>
    <property type="molecule type" value="Genomic_DNA"/>
</dbReference>
<keyword evidence="2" id="KW-1133">Transmembrane helix</keyword>
<gene>
    <name evidence="3" type="ORF">VTK73DRAFT_1803</name>
</gene>
<evidence type="ECO:0000313" key="4">
    <source>
        <dbReference type="Proteomes" id="UP001586593"/>
    </source>
</evidence>
<evidence type="ECO:0000256" key="2">
    <source>
        <dbReference type="SAM" id="Phobius"/>
    </source>
</evidence>
<feature type="region of interest" description="Disordered" evidence="1">
    <location>
        <begin position="116"/>
        <end position="144"/>
    </location>
</feature>
<accession>A0ABR3VSX4</accession>
<evidence type="ECO:0000256" key="1">
    <source>
        <dbReference type="SAM" id="MobiDB-lite"/>
    </source>
</evidence>
<keyword evidence="4" id="KW-1185">Reference proteome</keyword>
<comment type="caution">
    <text evidence="3">The sequence shown here is derived from an EMBL/GenBank/DDBJ whole genome shotgun (WGS) entry which is preliminary data.</text>
</comment>
<name>A0ABR3VSX4_9PEZI</name>